<protein>
    <submittedName>
        <fullName evidence="2">LEA type 2 family protein</fullName>
    </submittedName>
</protein>
<dbReference type="Gene3D" id="2.60.40.1820">
    <property type="match status" value="1"/>
</dbReference>
<dbReference type="SMART" id="SM00769">
    <property type="entry name" value="WHy"/>
    <property type="match status" value="1"/>
</dbReference>
<dbReference type="InterPro" id="IPR004864">
    <property type="entry name" value="LEA_2"/>
</dbReference>
<dbReference type="Proteomes" id="UP000702544">
    <property type="component" value="Unassembled WGS sequence"/>
</dbReference>
<organism evidence="2 3">
    <name type="scientific">Candidatus Kutchimonas denitrificans</name>
    <dbReference type="NCBI Taxonomy" id="3056748"/>
    <lineage>
        <taxon>Bacteria</taxon>
        <taxon>Pseudomonadati</taxon>
        <taxon>Gemmatimonadota</taxon>
        <taxon>Gemmatimonadia</taxon>
        <taxon>Candidatus Palauibacterales</taxon>
        <taxon>Candidatus Palauibacteraceae</taxon>
        <taxon>Candidatus Kutchimonas</taxon>
    </lineage>
</organism>
<proteinExistence type="predicted"/>
<name>A0AAE4ZB19_9BACT</name>
<accession>A0AAE4ZB19</accession>
<reference evidence="2 3" key="1">
    <citation type="submission" date="2020-01" db="EMBL/GenBank/DDBJ databases">
        <title>Genomes assembled from Gulf of Kutch pelagic sediment metagenomes.</title>
        <authorList>
            <person name="Chandrashekar M."/>
            <person name="Mahajan M.S."/>
            <person name="Dave K.J."/>
            <person name="Vatsa P."/>
            <person name="Nathani N.M."/>
        </authorList>
    </citation>
    <scope>NUCLEOTIDE SEQUENCE [LARGE SCALE GENOMIC DNA]</scope>
    <source>
        <strain evidence="2">KS3-K002</strain>
    </source>
</reference>
<dbReference type="SUPFAM" id="SSF117070">
    <property type="entry name" value="LEA14-like"/>
    <property type="match status" value="1"/>
</dbReference>
<dbReference type="PROSITE" id="PS51257">
    <property type="entry name" value="PROKAR_LIPOPROTEIN"/>
    <property type="match status" value="1"/>
</dbReference>
<dbReference type="GO" id="GO:0009269">
    <property type="term" value="P:response to desiccation"/>
    <property type="evidence" value="ECO:0007669"/>
    <property type="project" value="InterPro"/>
</dbReference>
<feature type="domain" description="Water stress and hypersensitive response" evidence="1">
    <location>
        <begin position="41"/>
        <end position="157"/>
    </location>
</feature>
<gene>
    <name evidence="2" type="ORF">GWO12_14905</name>
</gene>
<dbReference type="EMBL" id="JAACAK010000125">
    <property type="protein sequence ID" value="NIR76378.1"/>
    <property type="molecule type" value="Genomic_DNA"/>
</dbReference>
<evidence type="ECO:0000313" key="3">
    <source>
        <dbReference type="Proteomes" id="UP000702544"/>
    </source>
</evidence>
<dbReference type="Pfam" id="PF03168">
    <property type="entry name" value="LEA_2"/>
    <property type="match status" value="1"/>
</dbReference>
<evidence type="ECO:0000259" key="1">
    <source>
        <dbReference type="SMART" id="SM00769"/>
    </source>
</evidence>
<dbReference type="InterPro" id="IPR013990">
    <property type="entry name" value="WHy-dom"/>
</dbReference>
<dbReference type="AlphaFoldDB" id="A0AAE4ZB19"/>
<evidence type="ECO:0000313" key="2">
    <source>
        <dbReference type="EMBL" id="NIR76378.1"/>
    </source>
</evidence>
<comment type="caution">
    <text evidence="2">The sequence shown here is derived from an EMBL/GenBank/DDBJ whole genome shotgun (WGS) entry which is preliminary data.</text>
</comment>
<sequence length="162" mass="17759">MPSRAQNAPLRTASGVLALGLALSLAACASLRRLQFERPSVDLEALEIVGLDADGVNLVLWLDVFNPNGYDIRTTRIEADLDLEDTHFGNALWQDEIVLAAASHTDVRIPANFTWEGLGAGARALLQYGSLRYDLETRLSVNTSFGRRLVTLNKRGEVPVRD</sequence>